<evidence type="ECO:0000313" key="2">
    <source>
        <dbReference type="EMBL" id="EEB45242.1"/>
    </source>
</evidence>
<keyword evidence="1" id="KW-0812">Transmembrane</keyword>
<comment type="caution">
    <text evidence="2">The sequence shown here is derived from an EMBL/GenBank/DDBJ whole genome shotgun (WGS) entry which is preliminary data.</text>
</comment>
<keyword evidence="1" id="KW-1133">Transmembrane helix</keyword>
<reference evidence="2 3" key="2">
    <citation type="submission" date="2008-10" db="EMBL/GenBank/DDBJ databases">
        <authorList>
            <person name="Fulton L."/>
            <person name="Clifton S."/>
            <person name="Fulton B."/>
            <person name="Xu J."/>
            <person name="Minx P."/>
            <person name="Pepin K.H."/>
            <person name="Johnson M."/>
            <person name="Bhonagiri V."/>
            <person name="Nash W.E."/>
            <person name="Mardis E.R."/>
            <person name="Wilson R.K."/>
        </authorList>
    </citation>
    <scope>NUCLEOTIDE SEQUENCE [LARGE SCALE GENOMIC DNA]</scope>
    <source>
        <strain evidence="2 3">DSM 30120</strain>
    </source>
</reference>
<keyword evidence="1" id="KW-0472">Membrane</keyword>
<gene>
    <name evidence="2" type="ORF">PROVALCAL_02687</name>
</gene>
<name>B6XH49_9GAMM</name>
<evidence type="ECO:0000313" key="3">
    <source>
        <dbReference type="Proteomes" id="UP000003729"/>
    </source>
</evidence>
<feature type="transmembrane region" description="Helical" evidence="1">
    <location>
        <begin position="18"/>
        <end position="37"/>
    </location>
</feature>
<dbReference type="AlphaFoldDB" id="B6XH49"/>
<accession>B6XH49</accession>
<dbReference type="EMBL" id="ABXW01000052">
    <property type="protein sequence ID" value="EEB45242.1"/>
    <property type="molecule type" value="Genomic_DNA"/>
</dbReference>
<proteinExistence type="predicted"/>
<dbReference type="Proteomes" id="UP000003729">
    <property type="component" value="Unassembled WGS sequence"/>
</dbReference>
<sequence length="40" mass="4853">MNYPIDGYFDFYFNIKQVFGFLDLINCLLCFVLFLSFKSR</sequence>
<organism evidence="2 3">
    <name type="scientific">Providencia alcalifaciens DSM 30120</name>
    <dbReference type="NCBI Taxonomy" id="520999"/>
    <lineage>
        <taxon>Bacteria</taxon>
        <taxon>Pseudomonadati</taxon>
        <taxon>Pseudomonadota</taxon>
        <taxon>Gammaproteobacteria</taxon>
        <taxon>Enterobacterales</taxon>
        <taxon>Morganellaceae</taxon>
        <taxon>Providencia</taxon>
    </lineage>
</organism>
<reference evidence="2 3" key="1">
    <citation type="submission" date="2008-10" db="EMBL/GenBank/DDBJ databases">
        <title>Draft genome sequence of Providencia alcalifaciens (DSM 30120).</title>
        <authorList>
            <person name="Sudarsanam P."/>
            <person name="Ley R."/>
            <person name="Guruge J."/>
            <person name="Turnbaugh P.J."/>
            <person name="Mahowald M."/>
            <person name="Liep D."/>
            <person name="Gordon J."/>
        </authorList>
    </citation>
    <scope>NUCLEOTIDE SEQUENCE [LARGE SCALE GENOMIC DNA]</scope>
    <source>
        <strain evidence="2 3">DSM 30120</strain>
    </source>
</reference>
<evidence type="ECO:0000256" key="1">
    <source>
        <dbReference type="SAM" id="Phobius"/>
    </source>
</evidence>
<protein>
    <submittedName>
        <fullName evidence="2">Uncharacterized protein</fullName>
    </submittedName>
</protein>